<dbReference type="RefSeq" id="WP_394820778.1">
    <property type="nucleotide sequence ID" value="NZ_CP089984.1"/>
</dbReference>
<keyword evidence="1" id="KW-0378">Hydrolase</keyword>
<protein>
    <submittedName>
        <fullName evidence="4">Xaa-Pro dipeptidyl-peptidase</fullName>
    </submittedName>
</protein>
<dbReference type="InterPro" id="IPR008979">
    <property type="entry name" value="Galactose-bd-like_sf"/>
</dbReference>
<gene>
    <name evidence="4" type="ORF">LZC94_25215</name>
</gene>
<name>A0ABZ2LJN8_9BACT</name>
<evidence type="ECO:0000259" key="3">
    <source>
        <dbReference type="SMART" id="SM00939"/>
    </source>
</evidence>
<feature type="region of interest" description="Disordered" evidence="2">
    <location>
        <begin position="631"/>
        <end position="677"/>
    </location>
</feature>
<evidence type="ECO:0000256" key="1">
    <source>
        <dbReference type="ARBA" id="ARBA00022801"/>
    </source>
</evidence>
<dbReference type="SUPFAM" id="SSF53474">
    <property type="entry name" value="alpha/beta-Hydrolases"/>
    <property type="match status" value="1"/>
</dbReference>
<dbReference type="Gene3D" id="2.60.120.260">
    <property type="entry name" value="Galactose-binding domain-like"/>
    <property type="match status" value="1"/>
</dbReference>
<dbReference type="Pfam" id="PF08530">
    <property type="entry name" value="PepX_C"/>
    <property type="match status" value="1"/>
</dbReference>
<evidence type="ECO:0000313" key="5">
    <source>
        <dbReference type="Proteomes" id="UP001370348"/>
    </source>
</evidence>
<dbReference type="Proteomes" id="UP001370348">
    <property type="component" value="Chromosome"/>
</dbReference>
<accession>A0ABZ2LJN8</accession>
<dbReference type="InterPro" id="IPR005674">
    <property type="entry name" value="CocE/Ser_esterase"/>
</dbReference>
<sequence length="677" mass="72586">MVHPKMQSSVARSAVLTSIGCLLFACSVPTEDEDATSAAAQALDGESTPIYSYANAIRESVWVTTSLDNDGDGKPDKVAVDIVRPREAVSAGVKVPVILEASPYYKSPGRGNESQIKAYDSSGVISKVPLFYDNYFVPRGYAFVAVDLAGTNRSTGCLDVGGQEEIQSAKAVIDWLNGRATATRADGTAVRADWTTGKVGMIGKSWDGTIANGVAATGVDGLVTIVPIAAISSWYVYTRAEGVLRGRNRVRGLAAQIGNRPTAACQTQFDALGRGQDDTTGNYNAFFAERDYLPAIDKVRASVFVVHGLDDWNVTTPQYSVWWNALGARNVPRKIWLYKEAHVDPFDIRRAEWVDTLHKWFDHWLQGRSNGIMDGPIASVERKPNTWKDEPSWPPPGTHTESLTLGIGNGTTGTLSDIPSLSELVAPTRTFTDNTSLTESAAVSNPNTSKGGRLVFLSKPLAKDIRISGTSRAVLRVRVNKPTTSLTARLVDYGRESRNINYRASQGGIVNLTTRSCWGESTSADSACFLDTALDLQTTDFGVLSRGSMDAAHRDSLTRPSNLNPNTWYDLDVPLDASDDTLVAGHVLGLVLTATDPELTSPLTTGATIDVDLGASRLELPLVDPPTALADSAARSRAGRTVAADLATDRPPQVHAPQPPESGVEPAGTSLLDSTFY</sequence>
<feature type="domain" description="Xaa-Pro dipeptidyl-peptidase C-terminal" evidence="3">
    <location>
        <begin position="358"/>
        <end position="619"/>
    </location>
</feature>
<dbReference type="Gene3D" id="3.40.50.1820">
    <property type="entry name" value="alpha/beta hydrolase"/>
    <property type="match status" value="2"/>
</dbReference>
<dbReference type="SUPFAM" id="SSF49785">
    <property type="entry name" value="Galactose-binding domain-like"/>
    <property type="match status" value="1"/>
</dbReference>
<dbReference type="InterPro" id="IPR000383">
    <property type="entry name" value="Xaa-Pro-like_dom"/>
</dbReference>
<proteinExistence type="predicted"/>
<dbReference type="Pfam" id="PF02129">
    <property type="entry name" value="Peptidase_S15"/>
    <property type="match status" value="1"/>
</dbReference>
<dbReference type="SMART" id="SM00939">
    <property type="entry name" value="PepX_C"/>
    <property type="match status" value="1"/>
</dbReference>
<dbReference type="PROSITE" id="PS51257">
    <property type="entry name" value="PROKAR_LIPOPROTEIN"/>
    <property type="match status" value="1"/>
</dbReference>
<dbReference type="InterPro" id="IPR029058">
    <property type="entry name" value="AB_hydrolase_fold"/>
</dbReference>
<evidence type="ECO:0000313" key="4">
    <source>
        <dbReference type="EMBL" id="WXB11163.1"/>
    </source>
</evidence>
<dbReference type="InterPro" id="IPR013736">
    <property type="entry name" value="Xaa-Pro_dipept_C"/>
</dbReference>
<organism evidence="4 5">
    <name type="scientific">Pendulispora albinea</name>
    <dbReference type="NCBI Taxonomy" id="2741071"/>
    <lineage>
        <taxon>Bacteria</taxon>
        <taxon>Pseudomonadati</taxon>
        <taxon>Myxococcota</taxon>
        <taxon>Myxococcia</taxon>
        <taxon>Myxococcales</taxon>
        <taxon>Sorangiineae</taxon>
        <taxon>Pendulisporaceae</taxon>
        <taxon>Pendulispora</taxon>
    </lineage>
</organism>
<dbReference type="NCBIfam" id="NF003780">
    <property type="entry name" value="PRK05371.1-1"/>
    <property type="match status" value="1"/>
</dbReference>
<evidence type="ECO:0000256" key="2">
    <source>
        <dbReference type="SAM" id="MobiDB-lite"/>
    </source>
</evidence>
<dbReference type="EMBL" id="CP089984">
    <property type="protein sequence ID" value="WXB11163.1"/>
    <property type="molecule type" value="Genomic_DNA"/>
</dbReference>
<dbReference type="NCBIfam" id="TIGR00976">
    <property type="entry name" value="CocE_NonD"/>
    <property type="match status" value="1"/>
</dbReference>
<keyword evidence="5" id="KW-1185">Reference proteome</keyword>
<reference evidence="4 5" key="1">
    <citation type="submission" date="2021-12" db="EMBL/GenBank/DDBJ databases">
        <title>Discovery of the Pendulisporaceae a myxobacterial family with distinct sporulation behavior and unique specialized metabolism.</title>
        <authorList>
            <person name="Garcia R."/>
            <person name="Popoff A."/>
            <person name="Bader C.D."/>
            <person name="Loehr J."/>
            <person name="Walesch S."/>
            <person name="Walt C."/>
            <person name="Boldt J."/>
            <person name="Bunk B."/>
            <person name="Haeckl F.J.F.P.J."/>
            <person name="Gunesch A.P."/>
            <person name="Birkelbach J."/>
            <person name="Nuebel U."/>
            <person name="Pietschmann T."/>
            <person name="Bach T."/>
            <person name="Mueller R."/>
        </authorList>
    </citation>
    <scope>NUCLEOTIDE SEQUENCE [LARGE SCALE GENOMIC DNA]</scope>
    <source>
        <strain evidence="4 5">MSr11954</strain>
    </source>
</reference>